<gene>
    <name evidence="3" type="ORF">G9U52_21940</name>
</gene>
<evidence type="ECO:0000259" key="2">
    <source>
        <dbReference type="PROSITE" id="PS51272"/>
    </source>
</evidence>
<dbReference type="PANTHER" id="PTHR43308:SF1">
    <property type="entry name" value="OUTER MEMBRANE PROTEIN ALPHA"/>
    <property type="match status" value="1"/>
</dbReference>
<dbReference type="InterPro" id="IPR051465">
    <property type="entry name" value="Cell_Envelope_Struct_Comp"/>
</dbReference>
<dbReference type="Proteomes" id="UP001165962">
    <property type="component" value="Unassembled WGS sequence"/>
</dbReference>
<feature type="signal peptide" evidence="1">
    <location>
        <begin position="1"/>
        <end position="30"/>
    </location>
</feature>
<feature type="domain" description="SLH" evidence="2">
    <location>
        <begin position="884"/>
        <end position="941"/>
    </location>
</feature>
<evidence type="ECO:0000313" key="3">
    <source>
        <dbReference type="EMBL" id="NHN32507.1"/>
    </source>
</evidence>
<dbReference type="EMBL" id="JAAOIW010000008">
    <property type="protein sequence ID" value="NHN32507.1"/>
    <property type="molecule type" value="Genomic_DNA"/>
</dbReference>
<dbReference type="PANTHER" id="PTHR43308">
    <property type="entry name" value="OUTER MEMBRANE PROTEIN ALPHA-RELATED"/>
    <property type="match status" value="1"/>
</dbReference>
<accession>A0ABX0J8M9</accession>
<dbReference type="InterPro" id="IPR001119">
    <property type="entry name" value="SLH_dom"/>
</dbReference>
<dbReference type="Pfam" id="PF00395">
    <property type="entry name" value="SLH"/>
    <property type="match status" value="3"/>
</dbReference>
<organism evidence="3 4">
    <name type="scientific">Paenibacillus agricola</name>
    <dbReference type="NCBI Taxonomy" id="2716264"/>
    <lineage>
        <taxon>Bacteria</taxon>
        <taxon>Bacillati</taxon>
        <taxon>Bacillota</taxon>
        <taxon>Bacilli</taxon>
        <taxon>Bacillales</taxon>
        <taxon>Paenibacillaceae</taxon>
        <taxon>Paenibacillus</taxon>
    </lineage>
</organism>
<protein>
    <submittedName>
        <fullName evidence="3">S-layer homology domain-containing protein</fullName>
    </submittedName>
</protein>
<reference evidence="3" key="1">
    <citation type="submission" date="2020-03" db="EMBL/GenBank/DDBJ databases">
        <title>Draft sequencing of Paenibacilllus sp. S3N08.</title>
        <authorList>
            <person name="Kim D.-U."/>
        </authorList>
    </citation>
    <scope>NUCLEOTIDE SEQUENCE</scope>
    <source>
        <strain evidence="3">S3N08</strain>
    </source>
</reference>
<proteinExistence type="predicted"/>
<dbReference type="PROSITE" id="PS51272">
    <property type="entry name" value="SLH"/>
    <property type="match status" value="3"/>
</dbReference>
<comment type="caution">
    <text evidence="3">The sequence shown here is derived from an EMBL/GenBank/DDBJ whole genome shotgun (WGS) entry which is preliminary data.</text>
</comment>
<evidence type="ECO:0000313" key="4">
    <source>
        <dbReference type="Proteomes" id="UP001165962"/>
    </source>
</evidence>
<evidence type="ECO:0000256" key="1">
    <source>
        <dbReference type="SAM" id="SignalP"/>
    </source>
</evidence>
<keyword evidence="4" id="KW-1185">Reference proteome</keyword>
<feature type="domain" description="SLH" evidence="2">
    <location>
        <begin position="821"/>
        <end position="883"/>
    </location>
</feature>
<sequence>MVYISMKKSLLLLVTALLCILPFWSRSAHADLDVDYGELVVSVLVEGEWIEQGSLPYGRFVSEKSLQLSGTQADEPAVIRVLQQGGGKSHLDSVLLGTQSPIEVNGDTATAVRKLATADQDLINVEASGMILKFANGNPSSILKVDARVEPEVISTIPFHYPTSNLYKDFDLNSEYYTYPINSSRGNLVMDGQLNEISLQAPFFQQYTVPDSGHPDGVTYGWVWNDDENLYVAIDFTPDNTFDGDADYTKVYVKTSSGVKEFKVSVPETTWGQQFFTYSDKVSYQHKVYEYQIPLTNLEIAADQTELQLGFAAYGTAAAGNATDNDQTKVGIDGRDISVTWEFWHLSLDSDKDRYTYDIYMLPSILTRIPDLASDKPINKSPIPYGINKDEAEGWNWTGSPTDTLDSTKMPMAGGEYKIFIYTNFNSSPPDGVWVYNTPGYPISYSITLQTDVDASKFAVVDNYTGTQDKLQSVVNAVGANLPVTAYLWTDSNTNSSVDAGELGPAISLGTSAADGSVAAANIGDLTAGTYKFVITATDNGIESTKDAAHAVTVTLTKGALPLEMTLNSISSSNPTAGVAKVGDTVTVTFTSNRELSALPDVYIGNFGTAITATSVSGNVYSAARTFTASDSEGDMRIYISASAPGTSKTVDTTTDSSGKSVNFDKTSPAGTLSINGGAAATNSVSVTLTVTGEDPDGIGALILTKAEKQPIWLASSNDLILRELAASMKLAISLPPSVPGTGNVQMSFSNDEVTWSAWEPVAGTKPWTLLAGNGTKTVHMKLKDAAGNETVTAITASIELKLQESLQESSSSGGSDSYQQSEPITVKEPIKVEMEDVKPEVEKQHKAYISGYPDGTFGPEKSITRAEMATLLFRTSEKAANKAHFTYTDIASNHWAQVAIEQVTKMGLMEGYADGSFKAEQMITRAEVAVILSRLLSNTPSSGESFPDVKGHWAQSAIEQLKVTGIISGYADGMFRPEQPMKRAEVVVMVNKLLVRGPLTTMAAKWSDVPNDHWAFGQIQEASIDHASEQKANDK</sequence>
<feature type="domain" description="SLH" evidence="2">
    <location>
        <begin position="942"/>
        <end position="1005"/>
    </location>
</feature>
<name>A0ABX0J8M9_9BACL</name>
<keyword evidence="1" id="KW-0732">Signal</keyword>
<feature type="chain" id="PRO_5047150407" evidence="1">
    <location>
        <begin position="31"/>
        <end position="1036"/>
    </location>
</feature>